<keyword evidence="3" id="KW-1185">Reference proteome</keyword>
<feature type="chain" id="PRO_5043976139" evidence="1">
    <location>
        <begin position="20"/>
        <end position="60"/>
    </location>
</feature>
<dbReference type="EMBL" id="CAMGYJ010000010">
    <property type="protein sequence ID" value="CAI0554391.1"/>
    <property type="molecule type" value="Genomic_DNA"/>
</dbReference>
<keyword evidence="1" id="KW-0732">Signal</keyword>
<organism evidence="2 3">
    <name type="scientific">Linum tenue</name>
    <dbReference type="NCBI Taxonomy" id="586396"/>
    <lineage>
        <taxon>Eukaryota</taxon>
        <taxon>Viridiplantae</taxon>
        <taxon>Streptophyta</taxon>
        <taxon>Embryophyta</taxon>
        <taxon>Tracheophyta</taxon>
        <taxon>Spermatophyta</taxon>
        <taxon>Magnoliopsida</taxon>
        <taxon>eudicotyledons</taxon>
        <taxon>Gunneridae</taxon>
        <taxon>Pentapetalae</taxon>
        <taxon>rosids</taxon>
        <taxon>fabids</taxon>
        <taxon>Malpighiales</taxon>
        <taxon>Linaceae</taxon>
        <taxon>Linum</taxon>
    </lineage>
</organism>
<evidence type="ECO:0000256" key="1">
    <source>
        <dbReference type="SAM" id="SignalP"/>
    </source>
</evidence>
<protein>
    <submittedName>
        <fullName evidence="2">Uncharacterized protein</fullName>
    </submittedName>
</protein>
<dbReference type="Proteomes" id="UP001154282">
    <property type="component" value="Unassembled WGS sequence"/>
</dbReference>
<gene>
    <name evidence="2" type="ORF">LITE_LOCUS47181</name>
</gene>
<proteinExistence type="predicted"/>
<name>A0AAV0RBF2_9ROSI</name>
<dbReference type="AlphaFoldDB" id="A0AAV0RBF2"/>
<evidence type="ECO:0000313" key="2">
    <source>
        <dbReference type="EMBL" id="CAI0554391.1"/>
    </source>
</evidence>
<sequence length="60" mass="7102">LLFLFFVVEDLVLFCLNSCQWLLKQQLKLCNSGMSSPPRDKNKLDDCACYALINPYYFRY</sequence>
<comment type="caution">
    <text evidence="2">The sequence shown here is derived from an EMBL/GenBank/DDBJ whole genome shotgun (WGS) entry which is preliminary data.</text>
</comment>
<accession>A0AAV0RBF2</accession>
<feature type="signal peptide" evidence="1">
    <location>
        <begin position="1"/>
        <end position="19"/>
    </location>
</feature>
<feature type="non-terminal residue" evidence="2">
    <location>
        <position position="1"/>
    </location>
</feature>
<evidence type="ECO:0000313" key="3">
    <source>
        <dbReference type="Proteomes" id="UP001154282"/>
    </source>
</evidence>
<reference evidence="2" key="1">
    <citation type="submission" date="2022-08" db="EMBL/GenBank/DDBJ databases">
        <authorList>
            <person name="Gutierrez-Valencia J."/>
        </authorList>
    </citation>
    <scope>NUCLEOTIDE SEQUENCE</scope>
</reference>